<proteinExistence type="predicted"/>
<dbReference type="RefSeq" id="WP_245896930.1">
    <property type="nucleotide sequence ID" value="NZ_QBKT01000010.1"/>
</dbReference>
<protein>
    <submittedName>
        <fullName evidence="1">Uncharacterized protein DUF2490</fullName>
    </submittedName>
</protein>
<dbReference type="AlphaFoldDB" id="A0A2T6BT78"/>
<dbReference type="Pfam" id="PF10677">
    <property type="entry name" value="DUF2490"/>
    <property type="match status" value="1"/>
</dbReference>
<gene>
    <name evidence="1" type="ORF">C8N46_110135</name>
</gene>
<keyword evidence="2" id="KW-1185">Reference proteome</keyword>
<name>A0A2T6BT78_9FLAO</name>
<evidence type="ECO:0000313" key="1">
    <source>
        <dbReference type="EMBL" id="PTX59298.1"/>
    </source>
</evidence>
<comment type="caution">
    <text evidence="1">The sequence shown here is derived from an EMBL/GenBank/DDBJ whole genome shotgun (WGS) entry which is preliminary data.</text>
</comment>
<dbReference type="InterPro" id="IPR019619">
    <property type="entry name" value="DUF2490"/>
</dbReference>
<dbReference type="Proteomes" id="UP000244090">
    <property type="component" value="Unassembled WGS sequence"/>
</dbReference>
<organism evidence="1 2">
    <name type="scientific">Kordia periserrulae</name>
    <dbReference type="NCBI Taxonomy" id="701523"/>
    <lineage>
        <taxon>Bacteria</taxon>
        <taxon>Pseudomonadati</taxon>
        <taxon>Bacteroidota</taxon>
        <taxon>Flavobacteriia</taxon>
        <taxon>Flavobacteriales</taxon>
        <taxon>Flavobacteriaceae</taxon>
        <taxon>Kordia</taxon>
    </lineage>
</organism>
<dbReference type="EMBL" id="QBKT01000010">
    <property type="protein sequence ID" value="PTX59298.1"/>
    <property type="molecule type" value="Genomic_DNA"/>
</dbReference>
<reference evidence="1 2" key="1">
    <citation type="submission" date="2018-04" db="EMBL/GenBank/DDBJ databases">
        <title>Genomic Encyclopedia of Archaeal and Bacterial Type Strains, Phase II (KMG-II): from individual species to whole genera.</title>
        <authorList>
            <person name="Goeker M."/>
        </authorList>
    </citation>
    <scope>NUCLEOTIDE SEQUENCE [LARGE SCALE GENOMIC DNA]</scope>
    <source>
        <strain evidence="1 2">DSM 25731</strain>
    </source>
</reference>
<accession>A0A2T6BT78</accession>
<sequence length="208" mass="24671">MHAQNDFTTFVEPSFAVNHNVNDSYKVNFATVARNYVYRDDTTEFTVRHLQLVHFSTWSFNSNHSVSAGLMYRFRENFENSSNELRFTQQYNYAYRPNIVRFGHRVRTEQRITTNATVHRFRYRFTIDLPLSGEKLDIGEPYFVANAESLLSVAKAETPQIDQRFTTQIGWQWTENLKFQTGLEYRFEDYNNSTREILFILTSLILKI</sequence>
<evidence type="ECO:0000313" key="2">
    <source>
        <dbReference type="Proteomes" id="UP000244090"/>
    </source>
</evidence>